<dbReference type="Gene3D" id="3.40.50.10540">
    <property type="entry name" value="Crotonobetainyl-coa:carnitine coa-transferase, domain 1"/>
    <property type="match status" value="1"/>
</dbReference>
<keyword evidence="3" id="KW-1185">Reference proteome</keyword>
<sequence length="394" mass="43257">MNKPLQGIKVLDLSRVLAGPLGSMQLADLGAEVIRVEAPNGSDDIRHWWPFIEEESTYYLAANRNKKSITIDLKNTEGVALFKQLVKESDVVIENFKTGTLERLGLDYETLKSVKEDIILCSVTGYGQTGPYKDLPGYDPVIQAVGGLMDITGHPGSEATRVGTPVVDIMTSHYVAIGVLAALRHRDNEGEGEHIDLSLLDVQVSSLGNIASSYLLNDHVSERVGNAHGNITPYETFPCKDKPIMVAAGNDRLFQRMADAMGHPEWKNNPKFVTNGDRVANRAELRALLEDVFTEKGADEWEELLSSHAIPCGPVNNVEQVFDHPQVVAREMTQEADHPGVGRMKVVRNPIKYKNINVKMESAPPQLGEHTSEVLQGYGLSEKEIAALRDSGAI</sequence>
<dbReference type="GO" id="GO:0008410">
    <property type="term" value="F:CoA-transferase activity"/>
    <property type="evidence" value="ECO:0007669"/>
    <property type="project" value="TreeGrafter"/>
</dbReference>
<proteinExistence type="predicted"/>
<organism evidence="2 3">
    <name type="scientific">Sinobaca qinghaiensis</name>
    <dbReference type="NCBI Taxonomy" id="342944"/>
    <lineage>
        <taxon>Bacteria</taxon>
        <taxon>Bacillati</taxon>
        <taxon>Bacillota</taxon>
        <taxon>Bacilli</taxon>
        <taxon>Bacillales</taxon>
        <taxon>Sporolactobacillaceae</taxon>
        <taxon>Sinobaca</taxon>
    </lineage>
</organism>
<dbReference type="PANTHER" id="PTHR48207">
    <property type="entry name" value="SUCCINATE--HYDROXYMETHYLGLUTARATE COA-TRANSFERASE"/>
    <property type="match status" value="1"/>
</dbReference>
<protein>
    <submittedName>
        <fullName evidence="2">Crotonobetainyl-CoA:carnitine CoA-transferase CaiB-like acyl-CoA transferase</fullName>
    </submittedName>
</protein>
<name>A0A419V8P4_9BACL</name>
<dbReference type="RefSeq" id="WP_120191700.1">
    <property type="nucleotide sequence ID" value="NZ_RAPK01000006.1"/>
</dbReference>
<reference evidence="2 3" key="1">
    <citation type="submission" date="2018-09" db="EMBL/GenBank/DDBJ databases">
        <title>Genomic Encyclopedia of Archaeal and Bacterial Type Strains, Phase II (KMG-II): from individual species to whole genera.</title>
        <authorList>
            <person name="Goeker M."/>
        </authorList>
    </citation>
    <scope>NUCLEOTIDE SEQUENCE [LARGE SCALE GENOMIC DNA]</scope>
    <source>
        <strain evidence="2 3">DSM 17008</strain>
    </source>
</reference>
<dbReference type="Gene3D" id="3.30.1540.10">
    <property type="entry name" value="formyl-coa transferase, domain 3"/>
    <property type="match status" value="1"/>
</dbReference>
<dbReference type="InterPro" id="IPR003673">
    <property type="entry name" value="CoA-Trfase_fam_III"/>
</dbReference>
<dbReference type="AlphaFoldDB" id="A0A419V8P4"/>
<comment type="caution">
    <text evidence="2">The sequence shown here is derived from an EMBL/GenBank/DDBJ whole genome shotgun (WGS) entry which is preliminary data.</text>
</comment>
<dbReference type="SUPFAM" id="SSF89796">
    <property type="entry name" value="CoA-transferase family III (CaiB/BaiF)"/>
    <property type="match status" value="1"/>
</dbReference>
<accession>A0A419V8P4</accession>
<dbReference type="InterPro" id="IPR050483">
    <property type="entry name" value="CoA-transferase_III_domain"/>
</dbReference>
<keyword evidence="1 2" id="KW-0808">Transferase</keyword>
<dbReference type="InterPro" id="IPR044855">
    <property type="entry name" value="CoA-Trfase_III_dom3_sf"/>
</dbReference>
<evidence type="ECO:0000313" key="2">
    <source>
        <dbReference type="EMBL" id="RKD76289.1"/>
    </source>
</evidence>
<dbReference type="OrthoDB" id="9797653at2"/>
<dbReference type="EMBL" id="RAPK01000006">
    <property type="protein sequence ID" value="RKD76289.1"/>
    <property type="molecule type" value="Genomic_DNA"/>
</dbReference>
<evidence type="ECO:0000313" key="3">
    <source>
        <dbReference type="Proteomes" id="UP000285120"/>
    </source>
</evidence>
<gene>
    <name evidence="2" type="ORF">ATL39_0504</name>
</gene>
<dbReference type="Pfam" id="PF02515">
    <property type="entry name" value="CoA_transf_3"/>
    <property type="match status" value="1"/>
</dbReference>
<dbReference type="PANTHER" id="PTHR48207:SF3">
    <property type="entry name" value="SUCCINATE--HYDROXYMETHYLGLUTARATE COA-TRANSFERASE"/>
    <property type="match status" value="1"/>
</dbReference>
<evidence type="ECO:0000256" key="1">
    <source>
        <dbReference type="ARBA" id="ARBA00022679"/>
    </source>
</evidence>
<dbReference type="InterPro" id="IPR023606">
    <property type="entry name" value="CoA-Trfase_III_dom_1_sf"/>
</dbReference>
<dbReference type="Proteomes" id="UP000285120">
    <property type="component" value="Unassembled WGS sequence"/>
</dbReference>